<feature type="transmembrane region" description="Helical" evidence="6">
    <location>
        <begin position="234"/>
        <end position="257"/>
    </location>
</feature>
<dbReference type="Pfam" id="PF02653">
    <property type="entry name" value="BPD_transp_2"/>
    <property type="match status" value="1"/>
</dbReference>
<feature type="transmembrane region" description="Helical" evidence="6">
    <location>
        <begin position="90"/>
        <end position="107"/>
    </location>
</feature>
<dbReference type="PANTHER" id="PTHR47089">
    <property type="entry name" value="ABC TRANSPORTER, PERMEASE PROTEIN"/>
    <property type="match status" value="1"/>
</dbReference>
<keyword evidence="4 6" id="KW-1133">Transmembrane helix</keyword>
<protein>
    <submittedName>
        <fullName evidence="7">ABC transporter permease</fullName>
    </submittedName>
</protein>
<dbReference type="CDD" id="cd06580">
    <property type="entry name" value="TM_PBP1_transp_TpRbsC_like"/>
    <property type="match status" value="1"/>
</dbReference>
<feature type="transmembrane region" description="Helical" evidence="6">
    <location>
        <begin position="113"/>
        <end position="134"/>
    </location>
</feature>
<evidence type="ECO:0000256" key="5">
    <source>
        <dbReference type="ARBA" id="ARBA00023136"/>
    </source>
</evidence>
<gene>
    <name evidence="7" type="ORF">U472_06800</name>
</gene>
<evidence type="ECO:0000313" key="7">
    <source>
        <dbReference type="EMBL" id="OCL27179.1"/>
    </source>
</evidence>
<reference evidence="7 8" key="2">
    <citation type="submission" date="2016-08" db="EMBL/GenBank/DDBJ databases">
        <title>Orenia metallireducens sp. nov. strain Z6, a Novel Metal-reducing Firmicute from the Deep Subsurface.</title>
        <authorList>
            <person name="Maxim B.I."/>
            <person name="Kenneth K."/>
            <person name="Flynn T.M."/>
            <person name="Oloughlin E.J."/>
            <person name="Locke R.A."/>
            <person name="Weber J.R."/>
            <person name="Egan S.M."/>
            <person name="Mackie R.I."/>
            <person name="Cann I.K."/>
        </authorList>
    </citation>
    <scope>NUCLEOTIDE SEQUENCE [LARGE SCALE GENOMIC DNA]</scope>
    <source>
        <strain evidence="7 8">Z6</strain>
    </source>
</reference>
<comment type="caution">
    <text evidence="7">The sequence shown here is derived from an EMBL/GenBank/DDBJ whole genome shotgun (WGS) entry which is preliminary data.</text>
</comment>
<evidence type="ECO:0000256" key="6">
    <source>
        <dbReference type="SAM" id="Phobius"/>
    </source>
</evidence>
<dbReference type="EMBL" id="LWDV01000008">
    <property type="protein sequence ID" value="OCL27179.1"/>
    <property type="molecule type" value="Genomic_DNA"/>
</dbReference>
<keyword evidence="5 6" id="KW-0472">Membrane</keyword>
<name>A0A1C0AAA0_9FIRM</name>
<organism evidence="7 8">
    <name type="scientific">Orenia metallireducens</name>
    <dbReference type="NCBI Taxonomy" id="1413210"/>
    <lineage>
        <taxon>Bacteria</taxon>
        <taxon>Bacillati</taxon>
        <taxon>Bacillota</taxon>
        <taxon>Clostridia</taxon>
        <taxon>Halanaerobiales</taxon>
        <taxon>Halobacteroidaceae</taxon>
        <taxon>Orenia</taxon>
    </lineage>
</organism>
<evidence type="ECO:0000256" key="3">
    <source>
        <dbReference type="ARBA" id="ARBA00022692"/>
    </source>
</evidence>
<dbReference type="InterPro" id="IPR001851">
    <property type="entry name" value="ABC_transp_permease"/>
</dbReference>
<dbReference type="Proteomes" id="UP000093514">
    <property type="component" value="Unassembled WGS sequence"/>
</dbReference>
<feature type="transmembrane region" description="Helical" evidence="6">
    <location>
        <begin position="16"/>
        <end position="37"/>
    </location>
</feature>
<sequence>MAEDINFKNLLKEISIPLLAILSSFIIGALIVMASGYDPVATYSALLQGAFGGLNSIADTLLAATPLIFTGLAVAFAFRCGLFNIGGEGQLLVGGLTAAWIGTFKGIPMVIHLPLTLLVAMIAGALWVAIPAILKAKLGVHEVITTIMFNYISYSLVAYFSLKVLAKPGSIQTPNIESSAYLWRFSNVLGIYSYLNIGFIIGIIVLFVIYYLLWKTTIGYEIRAVGISPDAAEYGGISAARNIILAMLISGALAGLGGAERAMGLFHNYRNGFSAEYGFTGIAVALLGRNHPLGVFFAALLFGALSNGQDYMNMLAGVPVDLVTILQAVIILFVAADLLFRRVLALKPEGRKG</sequence>
<feature type="transmembrane region" description="Helical" evidence="6">
    <location>
        <begin position="314"/>
        <end position="336"/>
    </location>
</feature>
<keyword evidence="2" id="KW-1003">Cell membrane</keyword>
<dbReference type="GO" id="GO:0022857">
    <property type="term" value="F:transmembrane transporter activity"/>
    <property type="evidence" value="ECO:0007669"/>
    <property type="project" value="InterPro"/>
</dbReference>
<dbReference type="RefSeq" id="WP_068716800.1">
    <property type="nucleotide sequence ID" value="NZ_LWDV01000008.1"/>
</dbReference>
<dbReference type="GO" id="GO:0005886">
    <property type="term" value="C:plasma membrane"/>
    <property type="evidence" value="ECO:0007669"/>
    <property type="project" value="UniProtKB-SubCell"/>
</dbReference>
<evidence type="ECO:0000313" key="8">
    <source>
        <dbReference type="Proteomes" id="UP000093514"/>
    </source>
</evidence>
<proteinExistence type="predicted"/>
<dbReference type="OrthoDB" id="45037at2"/>
<feature type="transmembrane region" description="Helical" evidence="6">
    <location>
        <begin position="277"/>
        <end position="302"/>
    </location>
</feature>
<comment type="subcellular location">
    <subcellularLocation>
        <location evidence="1">Cell membrane</location>
        <topology evidence="1">Multi-pass membrane protein</topology>
    </subcellularLocation>
</comment>
<evidence type="ECO:0000256" key="2">
    <source>
        <dbReference type="ARBA" id="ARBA00022475"/>
    </source>
</evidence>
<keyword evidence="3 6" id="KW-0812">Transmembrane</keyword>
<feature type="transmembrane region" description="Helical" evidence="6">
    <location>
        <begin position="143"/>
        <end position="162"/>
    </location>
</feature>
<evidence type="ECO:0000256" key="4">
    <source>
        <dbReference type="ARBA" id="ARBA00022989"/>
    </source>
</evidence>
<keyword evidence="8" id="KW-1185">Reference proteome</keyword>
<dbReference type="AlphaFoldDB" id="A0A1C0AAA0"/>
<feature type="transmembrane region" description="Helical" evidence="6">
    <location>
        <begin position="191"/>
        <end position="213"/>
    </location>
</feature>
<reference evidence="8" key="1">
    <citation type="submission" date="2016-07" db="EMBL/GenBank/DDBJ databases">
        <authorList>
            <person name="Florea S."/>
            <person name="Webb J.S."/>
            <person name="Jaromczyk J."/>
            <person name="Schardl C.L."/>
        </authorList>
    </citation>
    <scope>NUCLEOTIDE SEQUENCE [LARGE SCALE GENOMIC DNA]</scope>
    <source>
        <strain evidence="8">Z6</strain>
    </source>
</reference>
<feature type="transmembrane region" description="Helical" evidence="6">
    <location>
        <begin position="57"/>
        <end position="78"/>
    </location>
</feature>
<accession>A0A1C0AAA0</accession>
<dbReference type="PANTHER" id="PTHR47089:SF1">
    <property type="entry name" value="GUANOSINE ABC TRANSPORTER PERMEASE PROTEIN NUPP"/>
    <property type="match status" value="1"/>
</dbReference>
<evidence type="ECO:0000256" key="1">
    <source>
        <dbReference type="ARBA" id="ARBA00004651"/>
    </source>
</evidence>